<proteinExistence type="predicted"/>
<reference evidence="1" key="1">
    <citation type="submission" date="2022-11" db="EMBL/GenBank/DDBJ databases">
        <title>beta-Carotene-producing bacterium, Jeongeuplla avenae sp. nov., alleviates the salt stress of Arabidopsis seedlings.</title>
        <authorList>
            <person name="Jiang L."/>
            <person name="Lee J."/>
        </authorList>
    </citation>
    <scope>NUCLEOTIDE SEQUENCE</scope>
    <source>
        <strain evidence="1">DY_R2A_6</strain>
    </source>
</reference>
<accession>A0ACD4NI99</accession>
<keyword evidence="2" id="KW-1185">Reference proteome</keyword>
<evidence type="ECO:0000313" key="2">
    <source>
        <dbReference type="Proteomes" id="UP001163223"/>
    </source>
</evidence>
<dbReference type="EMBL" id="CP113520">
    <property type="protein sequence ID" value="WAJ26542.1"/>
    <property type="molecule type" value="Genomic_DNA"/>
</dbReference>
<name>A0ACD4NI99_9HYPH</name>
<sequence>MDGFRPAPGARLEFVMFYAFRSPDPETEAQIALLARSIRASYPEASVVLLTNAAGAAATIPGVEIAVREVHPEHIMVERLRGYRDRMRVAQPGSVMVFMDTDMLVLRRFDELLADGADLAVTVRRDRTWPINAGLVVARKTRGEGVEAFFDRLVACCEELPEDEKRWYGDQVALARVLAPEPGRFKHAYVGTRDGLTVRFAPSRLYNQTPRPWMLRLGIYRGAARILHFKGGRKGRMAVYARLYLSGAFRAYVRRRYGG</sequence>
<dbReference type="Proteomes" id="UP001163223">
    <property type="component" value="Chromosome"/>
</dbReference>
<gene>
    <name evidence="1" type="ORF">OXU80_16865</name>
</gene>
<organism evidence="1 2">
    <name type="scientific">Antarcticirhabdus aurantiaca</name>
    <dbReference type="NCBI Taxonomy" id="2606717"/>
    <lineage>
        <taxon>Bacteria</taxon>
        <taxon>Pseudomonadati</taxon>
        <taxon>Pseudomonadota</taxon>
        <taxon>Alphaproteobacteria</taxon>
        <taxon>Hyphomicrobiales</taxon>
        <taxon>Aurantimonadaceae</taxon>
        <taxon>Antarcticirhabdus</taxon>
    </lineage>
</organism>
<protein>
    <submittedName>
        <fullName evidence="1">Uncharacterized protein</fullName>
    </submittedName>
</protein>
<evidence type="ECO:0000313" key="1">
    <source>
        <dbReference type="EMBL" id="WAJ26542.1"/>
    </source>
</evidence>